<organism evidence="1 2">
    <name type="scientific">Chelativorans intermedius</name>
    <dbReference type="NCBI Taxonomy" id="515947"/>
    <lineage>
        <taxon>Bacteria</taxon>
        <taxon>Pseudomonadati</taxon>
        <taxon>Pseudomonadota</taxon>
        <taxon>Alphaproteobacteria</taxon>
        <taxon>Hyphomicrobiales</taxon>
        <taxon>Phyllobacteriaceae</taxon>
        <taxon>Chelativorans</taxon>
    </lineage>
</organism>
<name>A0ABV6D9V7_9HYPH</name>
<sequence>MIPYPDLTTYRGLSQSQIDWLLRAGVTIEAMVRPDAILVAHGRKADDGRFEDDGAGLPWLVFPEPEDIIFWQPRTGELSTWNGRSFALGEAAIDDATTYAFDAWLNIYADPLDWLRAGRDGCVILDWSRAFDRLRYAPRLAVAESILLQFRRAMKPPRMPKVAVISNPERAAA</sequence>
<dbReference type="RefSeq" id="WP_261521058.1">
    <property type="nucleotide sequence ID" value="NZ_JAODNW010000015.1"/>
</dbReference>
<accession>A0ABV6D9V7</accession>
<keyword evidence="2" id="KW-1185">Reference proteome</keyword>
<proteinExistence type="predicted"/>
<comment type="caution">
    <text evidence="1">The sequence shown here is derived from an EMBL/GenBank/DDBJ whole genome shotgun (WGS) entry which is preliminary data.</text>
</comment>
<gene>
    <name evidence="1" type="ORF">ACFFJ2_13355</name>
</gene>
<evidence type="ECO:0000313" key="1">
    <source>
        <dbReference type="EMBL" id="MFC0209387.1"/>
    </source>
</evidence>
<dbReference type="Proteomes" id="UP001589755">
    <property type="component" value="Unassembled WGS sequence"/>
</dbReference>
<reference evidence="1 2" key="1">
    <citation type="submission" date="2024-09" db="EMBL/GenBank/DDBJ databases">
        <authorList>
            <person name="Sun Q."/>
            <person name="Mori K."/>
        </authorList>
    </citation>
    <scope>NUCLEOTIDE SEQUENCE [LARGE SCALE GENOMIC DNA]</scope>
    <source>
        <strain evidence="1 2">CCM 8543</strain>
    </source>
</reference>
<evidence type="ECO:0000313" key="2">
    <source>
        <dbReference type="Proteomes" id="UP001589755"/>
    </source>
</evidence>
<protein>
    <submittedName>
        <fullName evidence="1">Uncharacterized protein</fullName>
    </submittedName>
</protein>
<dbReference type="EMBL" id="JBHLXD010000021">
    <property type="protein sequence ID" value="MFC0209387.1"/>
    <property type="molecule type" value="Genomic_DNA"/>
</dbReference>